<reference evidence="1 2" key="1">
    <citation type="submission" date="2019-10" db="EMBL/GenBank/DDBJ databases">
        <title>Deinococcus sp. isolated from soil.</title>
        <authorList>
            <person name="Li Y."/>
            <person name="Wang J."/>
        </authorList>
    </citation>
    <scope>NUCLEOTIDE SEQUENCE [LARGE SCALE GENOMIC DNA]</scope>
    <source>
        <strain evidence="1 2">SDU3-2</strain>
    </source>
</reference>
<sequence length="101" mass="11490">MTDPAPDRPWTFLTNHTHVLLCLVREPGGTLRQVAERVGITERAVQRIIRDLEQAGVITRTREGRRNRYTVNPGFHLRHPLEARRTVGELLTLLEGEETGA</sequence>
<comment type="caution">
    <text evidence="1">The sequence shown here is derived from an EMBL/GenBank/DDBJ whole genome shotgun (WGS) entry which is preliminary data.</text>
</comment>
<dbReference type="InterPro" id="IPR036390">
    <property type="entry name" value="WH_DNA-bd_sf"/>
</dbReference>
<accession>A0A7X1NXZ2</accession>
<organism evidence="1 2">
    <name type="scientific">Deinococcus terrestris</name>
    <dbReference type="NCBI Taxonomy" id="2651870"/>
    <lineage>
        <taxon>Bacteria</taxon>
        <taxon>Thermotogati</taxon>
        <taxon>Deinococcota</taxon>
        <taxon>Deinococci</taxon>
        <taxon>Deinococcales</taxon>
        <taxon>Deinococcaceae</taxon>
        <taxon>Deinococcus</taxon>
    </lineage>
</organism>
<dbReference type="Gene3D" id="1.10.10.10">
    <property type="entry name" value="Winged helix-like DNA-binding domain superfamily/Winged helix DNA-binding domain"/>
    <property type="match status" value="1"/>
</dbReference>
<evidence type="ECO:0000313" key="1">
    <source>
        <dbReference type="EMBL" id="MPY67476.1"/>
    </source>
</evidence>
<evidence type="ECO:0000313" key="2">
    <source>
        <dbReference type="Proteomes" id="UP000484842"/>
    </source>
</evidence>
<dbReference type="CDD" id="cd00090">
    <property type="entry name" value="HTH_ARSR"/>
    <property type="match status" value="1"/>
</dbReference>
<dbReference type="Proteomes" id="UP000484842">
    <property type="component" value="Unassembled WGS sequence"/>
</dbReference>
<protein>
    <submittedName>
        <fullName evidence="1">Winged helix-turn-helix transcriptional regulator</fullName>
    </submittedName>
</protein>
<dbReference type="SUPFAM" id="SSF46785">
    <property type="entry name" value="Winged helix' DNA-binding domain"/>
    <property type="match status" value="1"/>
</dbReference>
<name>A0A7X1NXZ2_9DEIO</name>
<dbReference type="AlphaFoldDB" id="A0A7X1NXZ2"/>
<proteinExistence type="predicted"/>
<dbReference type="Pfam" id="PF13412">
    <property type="entry name" value="HTH_24"/>
    <property type="match status" value="1"/>
</dbReference>
<dbReference type="RefSeq" id="WP_152871810.1">
    <property type="nucleotide sequence ID" value="NZ_WBSL01000006.1"/>
</dbReference>
<gene>
    <name evidence="1" type="ORF">F8S09_12400</name>
</gene>
<dbReference type="InterPro" id="IPR011991">
    <property type="entry name" value="ArsR-like_HTH"/>
</dbReference>
<dbReference type="InterPro" id="IPR036388">
    <property type="entry name" value="WH-like_DNA-bd_sf"/>
</dbReference>
<keyword evidence="2" id="KW-1185">Reference proteome</keyword>
<dbReference type="EMBL" id="WBSL01000006">
    <property type="protein sequence ID" value="MPY67476.1"/>
    <property type="molecule type" value="Genomic_DNA"/>
</dbReference>